<dbReference type="GO" id="GO:0006260">
    <property type="term" value="P:DNA replication"/>
    <property type="evidence" value="ECO:0007669"/>
    <property type="project" value="InterPro"/>
</dbReference>
<dbReference type="EMBL" id="ACSJ01000015">
    <property type="protein sequence ID" value="EES90372.1"/>
    <property type="molecule type" value="Genomic_DNA"/>
</dbReference>
<dbReference type="GO" id="GO:0008998">
    <property type="term" value="F:ribonucleoside-triphosphate reductase (thioredoxin) activity"/>
    <property type="evidence" value="ECO:0007669"/>
    <property type="project" value="InterPro"/>
</dbReference>
<keyword evidence="2" id="KW-0651">Protein splicing</keyword>
<organism evidence="4 5">
    <name type="scientific">Clostridium botulinum D str. 1873</name>
    <dbReference type="NCBI Taxonomy" id="592027"/>
    <lineage>
        <taxon>Bacteria</taxon>
        <taxon>Bacillati</taxon>
        <taxon>Bacillota</taxon>
        <taxon>Clostridia</taxon>
        <taxon>Eubacteriales</taxon>
        <taxon>Clostridiaceae</taxon>
        <taxon>Clostridium</taxon>
    </lineage>
</organism>
<dbReference type="Proteomes" id="UP000006160">
    <property type="component" value="Unassembled WGS sequence"/>
</dbReference>
<dbReference type="GO" id="GO:0004519">
    <property type="term" value="F:endonuclease activity"/>
    <property type="evidence" value="ECO:0007669"/>
    <property type="project" value="InterPro"/>
</dbReference>
<protein>
    <submittedName>
        <fullName evidence="4">Anaerobic ribonucleoside-triphosphate reductase</fullName>
    </submittedName>
</protein>
<proteinExistence type="predicted"/>
<evidence type="ECO:0000313" key="5">
    <source>
        <dbReference type="Proteomes" id="UP000006160"/>
    </source>
</evidence>
<dbReference type="CDD" id="cd00081">
    <property type="entry name" value="Hint"/>
    <property type="match status" value="1"/>
</dbReference>
<feature type="domain" description="DOD-type homing endonuclease" evidence="3">
    <location>
        <begin position="454"/>
        <end position="587"/>
    </location>
</feature>
<keyword evidence="1" id="KW-0068">Autocatalytic cleavage</keyword>
<evidence type="ECO:0000256" key="1">
    <source>
        <dbReference type="ARBA" id="ARBA00022813"/>
    </source>
</evidence>
<dbReference type="AlphaFoldDB" id="A0A9P2G5I9"/>
<dbReference type="GO" id="GO:0004748">
    <property type="term" value="F:ribonucleoside-diphosphate reductase activity, thioredoxin disulfide as acceptor"/>
    <property type="evidence" value="ECO:0007669"/>
    <property type="project" value="TreeGrafter"/>
</dbReference>
<name>A0A9P2G5I9_CLOBO</name>
<accession>A0A9P2G5I9</accession>
<sequence>MNIEITLNKGFETKLEELRAKYGEDMFEIEGLGKKQLNTTLFFDKFMNSNNVANASIDDNSNVSDKNMTIMINESRKPLNKLLSRNKLYIEMKENFGKQVADEWLELQINGALYEHDAHDSSLKPYCYAYSLKNVVDKGLYFIKDMKAKPAEHLDTYDSHVLEFIAYTTNLQSGAVGIPDYLIYAFYFWKKDIENGVVTKEQANKYREQHWQKMLFSLNQPYLKGGEQSAYTNFSILDREHILGFFGMEKFPDNTLIIDYIDEIIQYQKDFLDYERKLRYEKFFTYPVMSASLLYKNDKFVDEDMARFINKHNMTWQDVNIYKATSIDALASCCFDGQQKTLTKSSHGVNYLSFKDLYDTKYKDKERRNFKVFHNGNWVEGKPIRLLRNDKKMYKITTVNNKELLVTEDHINVTDKGDKYTTQLTENDYIAFNTRPTNAIPEKDEKLTYEQGVLIGAYLGDGSKQRNEHKIQLSINEEKYNILRPLIEKALKQWNIQAQYKLYTPHNNAYPTAIISEDLLNTIEHWVKGDYSYNKRLNLEILHQSIEFRKGVLDGIYFTDGGNSNRIYTTSDSLKEDLEILINSLGMVSIINTTDGTDEKMIIRSEEFNRNQKGLYKVINNTMFFKIKTIQQYISNDEYVYCFEMKNIEEPYFTLPNGVITHNCRLTSSSKEISENKEVAELNGHFNSIGGSSLSIGSCKVNTINMVRIALECNGDFNKFKDILKHRVDISHKYLKVQRDVIAKNIKKNLLPLYSHGLMDMNNQFSTIGINGMFEAIKILGGIETTSTGVHYTDRGLSMAKDILETIGEMNKVTRKQYGYNANIEQIPAESASVKLCKKDKILFGDRVNTYIYGNQWIPLNVQADLTERVRVASVLDKACGGGVMLHINLGERFKDEEQSWRMMNYLAKQGVVYFSFIMKINVCENDHSFYGDMCPICHKPVSDSYVKIVGYLVKQSSYKSERAKEMDERKFYSNYNI</sequence>
<evidence type="ECO:0000313" key="4">
    <source>
        <dbReference type="EMBL" id="EES90372.1"/>
    </source>
</evidence>
<dbReference type="InterPro" id="IPR030934">
    <property type="entry name" value="Intein_C"/>
</dbReference>
<dbReference type="Pfam" id="PF13597">
    <property type="entry name" value="NRDD"/>
    <property type="match status" value="2"/>
</dbReference>
<dbReference type="PANTHER" id="PTHR21075:SF0">
    <property type="entry name" value="ANAEROBIC RIBONUCLEOSIDE-TRIPHOSPHATE REDUCTASE"/>
    <property type="match status" value="1"/>
</dbReference>
<dbReference type="PROSITE" id="PS50819">
    <property type="entry name" value="INTEIN_ENDONUCLEASE"/>
    <property type="match status" value="1"/>
</dbReference>
<dbReference type="PROSITE" id="PS50818">
    <property type="entry name" value="INTEIN_C_TER"/>
    <property type="match status" value="1"/>
</dbReference>
<dbReference type="InterPro" id="IPR036844">
    <property type="entry name" value="Hint_dom_sf"/>
</dbReference>
<evidence type="ECO:0000259" key="3">
    <source>
        <dbReference type="PROSITE" id="PS50819"/>
    </source>
</evidence>
<dbReference type="InterPro" id="IPR004042">
    <property type="entry name" value="Intein_endonuc_central"/>
</dbReference>
<dbReference type="GO" id="GO:0009265">
    <property type="term" value="P:2'-deoxyribonucleotide biosynthetic process"/>
    <property type="evidence" value="ECO:0007669"/>
    <property type="project" value="TreeGrafter"/>
</dbReference>
<dbReference type="InterPro" id="IPR012833">
    <property type="entry name" value="NrdD"/>
</dbReference>
<dbReference type="PANTHER" id="PTHR21075">
    <property type="entry name" value="ANAEROBIC RIBONUCLEOSIDE-TRIPHOSPHATE REDUCTASE"/>
    <property type="match status" value="1"/>
</dbReference>
<gene>
    <name evidence="4" type="ORF">CLG_B0559</name>
</gene>
<dbReference type="Gene3D" id="3.20.70.20">
    <property type="match status" value="2"/>
</dbReference>
<reference evidence="4 5" key="1">
    <citation type="submission" date="2009-10" db="EMBL/GenBank/DDBJ databases">
        <authorList>
            <person name="Shrivastava S."/>
            <person name="Brinkac L.B."/>
            <person name="Brown J.L."/>
            <person name="Bruce D.B."/>
            <person name="Detter C."/>
            <person name="Green L.D."/>
            <person name="Munk C.A."/>
            <person name="Rogers Y.C."/>
            <person name="Tapia R."/>
            <person name="Saunders E.S."/>
            <person name="Sims D.R."/>
            <person name="Smith L.A."/>
            <person name="Smith T.J."/>
            <person name="Sutton G."/>
            <person name="Brettin T."/>
        </authorList>
    </citation>
    <scope>NUCLEOTIDE SEQUENCE [LARGE SCALE GENOMIC DNA]</scope>
    <source>
        <strain evidence="5">D str. 1873</strain>
    </source>
</reference>
<comment type="caution">
    <text evidence="4">The sequence shown here is derived from an EMBL/GenBank/DDBJ whole genome shotgun (WGS) entry which is preliminary data.</text>
</comment>
<evidence type="ECO:0000256" key="2">
    <source>
        <dbReference type="ARBA" id="ARBA00023000"/>
    </source>
</evidence>
<dbReference type="GO" id="GO:0031250">
    <property type="term" value="C:anaerobic ribonucleoside-triphosphate reductase complex"/>
    <property type="evidence" value="ECO:0007669"/>
    <property type="project" value="TreeGrafter"/>
</dbReference>
<dbReference type="SUPFAM" id="SSF51294">
    <property type="entry name" value="Hedgehog/intein (Hint) domain"/>
    <property type="match status" value="1"/>
</dbReference>
<dbReference type="SUPFAM" id="SSF51998">
    <property type="entry name" value="PFL-like glycyl radical enzymes"/>
    <property type="match status" value="2"/>
</dbReference>